<protein>
    <recommendedName>
        <fullName evidence="1">Tc1-like transposase DDE domain-containing protein</fullName>
    </recommendedName>
</protein>
<dbReference type="Pfam" id="PF13358">
    <property type="entry name" value="DDE_3"/>
    <property type="match status" value="1"/>
</dbReference>
<dbReference type="Gene3D" id="3.30.420.10">
    <property type="entry name" value="Ribonuclease H-like superfamily/Ribonuclease H"/>
    <property type="match status" value="1"/>
</dbReference>
<evidence type="ECO:0000313" key="4">
    <source>
        <dbReference type="EMBL" id="AUB60963.1"/>
    </source>
</evidence>
<evidence type="ECO:0000259" key="1">
    <source>
        <dbReference type="Pfam" id="PF13358"/>
    </source>
</evidence>
<evidence type="ECO:0000313" key="5">
    <source>
        <dbReference type="Proteomes" id="UP000232631"/>
    </source>
</evidence>
<dbReference type="KEGG" id="msub:BK009_09910"/>
<dbReference type="GO" id="GO:0003676">
    <property type="term" value="F:nucleic acid binding"/>
    <property type="evidence" value="ECO:0007669"/>
    <property type="project" value="InterPro"/>
</dbReference>
<feature type="domain" description="Tc1-like transposase DDE" evidence="1">
    <location>
        <begin position="84"/>
        <end position="152"/>
    </location>
</feature>
<dbReference type="GeneID" id="35124675"/>
<accession>A0A2H4VP16</accession>
<dbReference type="PANTHER" id="PTHR46564">
    <property type="entry name" value="TRANSPOSASE"/>
    <property type="match status" value="1"/>
</dbReference>
<dbReference type="EMBL" id="CP017768">
    <property type="protein sequence ID" value="AUB59827.1"/>
    <property type="molecule type" value="Genomic_DNA"/>
</dbReference>
<evidence type="ECO:0000313" key="6">
    <source>
        <dbReference type="Proteomes" id="UP000232806"/>
    </source>
</evidence>
<dbReference type="Proteomes" id="UP000232631">
    <property type="component" value="Chromosome"/>
</dbReference>
<dbReference type="RefSeq" id="WP_100906223.1">
    <property type="nucleotide sequence ID" value="NZ_CP017766.1"/>
</dbReference>
<sequence length="185" mass="22060">MNSILNNINIDETHLKTLLEADFHDKTEFKHIIDDFFTPQKDLNIEQIKKKMRIILENENKKNQRIIDKLQRENIVKNLENSEIISQLKKETKIVIILDNYPVHKAQLAKKACEILNIQLILLPPYSPKLNPIEQVWRIIKRELSKIYIKDETFLIQKFKSYYNEIVGNETLYEGWIKKIIKTNC</sequence>
<dbReference type="InterPro" id="IPR012337">
    <property type="entry name" value="RNaseH-like_sf"/>
</dbReference>
<dbReference type="OrthoDB" id="195008at2157"/>
<dbReference type="EMBL" id="CP017768">
    <property type="protein sequence ID" value="AUB60963.1"/>
    <property type="molecule type" value="Genomic_DNA"/>
</dbReference>
<accession>A0A2H4VDS8</accession>
<evidence type="ECO:0000313" key="3">
    <source>
        <dbReference type="EMBL" id="AUB59827.1"/>
    </source>
</evidence>
<keyword evidence="5" id="KW-1185">Reference proteome</keyword>
<dbReference type="InterPro" id="IPR036397">
    <property type="entry name" value="RNaseH_sf"/>
</dbReference>
<reference evidence="5 6" key="1">
    <citation type="submission" date="2016-10" db="EMBL/GenBank/DDBJ databases">
        <title>Comparative genomics between deep and shallow subseafloor isolates.</title>
        <authorList>
            <person name="Ishii S."/>
            <person name="Miller J.R."/>
            <person name="Sutton G."/>
            <person name="Suzuki S."/>
            <person name="Methe B."/>
            <person name="Inagaki F."/>
            <person name="Imachi H."/>
        </authorList>
    </citation>
    <scope>NUCLEOTIDE SEQUENCE [LARGE SCALE GENOMIC DNA]</scope>
    <source>
        <strain evidence="3 5">A8p</strain>
        <strain evidence="2 6">MO-MB1</strain>
    </source>
</reference>
<dbReference type="PANTHER" id="PTHR46564:SF1">
    <property type="entry name" value="TRANSPOSASE"/>
    <property type="match status" value="1"/>
</dbReference>
<dbReference type="SUPFAM" id="SSF53098">
    <property type="entry name" value="Ribonuclease H-like"/>
    <property type="match status" value="1"/>
</dbReference>
<organism evidence="3 5">
    <name type="scientific">Methanobacterium subterraneum</name>
    <dbReference type="NCBI Taxonomy" id="59277"/>
    <lineage>
        <taxon>Archaea</taxon>
        <taxon>Methanobacteriati</taxon>
        <taxon>Methanobacteriota</taxon>
        <taxon>Methanomada group</taxon>
        <taxon>Methanobacteria</taxon>
        <taxon>Methanobacteriales</taxon>
        <taxon>Methanobacteriaceae</taxon>
        <taxon>Methanobacterium</taxon>
    </lineage>
</organism>
<proteinExistence type="predicted"/>
<name>A0A2H4VP16_9EURY</name>
<dbReference type="InterPro" id="IPR038717">
    <property type="entry name" value="Tc1-like_DDE_dom"/>
</dbReference>
<gene>
    <name evidence="2" type="ORF">BK007_09645</name>
    <name evidence="3" type="ORF">BK009_03540</name>
    <name evidence="4" type="ORF">BK009_09910</name>
</gene>
<dbReference type="Proteomes" id="UP000232806">
    <property type="component" value="Chromosome"/>
</dbReference>
<evidence type="ECO:0000313" key="2">
    <source>
        <dbReference type="EMBL" id="AUB56249.1"/>
    </source>
</evidence>
<dbReference type="EMBL" id="CP017766">
    <property type="protein sequence ID" value="AUB56249.1"/>
    <property type="molecule type" value="Genomic_DNA"/>
</dbReference>
<dbReference type="KEGG" id="msub:BK009_03540"/>
<dbReference type="AlphaFoldDB" id="A0A2H4VP16"/>